<sequence length="417" mass="44448">MRKASHMGIRSLLRKMFGRDRSEPSESAAASSVPPQSEHTEPATAPAIAATATATPTATPTVPPPAETPASPPETPAERAPEPEPVPSTTATDLVSAAFDNPQARPQTAAVPPQSRTEPEPEPEPELKPEPEPEREREPEPEPARIVTVEKAPEPTEPEPEPEVVAVETPAALEDPVVATAEETPVPPEPETASEPEPEPEPEAAPESVLPHHEAARDAVRRAGIKVKSGRSRTRVYLVLDRSGSMRPYYKDGSAQRLGEQTLALAAQFQDDPSVKVVFFSTEVDGTGELTAEAYEGRIDELHGSLGRMGRTNYHLAVDAVLALHVKAAPRAPALVVFQTDGAPESKTAATAALAAAAATAPKVFWQFVAFGEQDAKGFDYLRRLTAENAAFFHAGPTPGALTDEAMYDGILQAWRP</sequence>
<feature type="domain" description="VWFA" evidence="2">
    <location>
        <begin position="233"/>
        <end position="407"/>
    </location>
</feature>
<keyword evidence="4" id="KW-1185">Reference proteome</keyword>
<dbReference type="SMART" id="SM00327">
    <property type="entry name" value="VWA"/>
    <property type="match status" value="1"/>
</dbReference>
<evidence type="ECO:0000259" key="2">
    <source>
        <dbReference type="SMART" id="SM00327"/>
    </source>
</evidence>
<feature type="compositionally biased region" description="Low complexity" evidence="1">
    <location>
        <begin position="163"/>
        <end position="184"/>
    </location>
</feature>
<dbReference type="EMBL" id="BMWG01000001">
    <property type="protein sequence ID" value="GGZ15655.1"/>
    <property type="molecule type" value="Genomic_DNA"/>
</dbReference>
<organism evidence="3 4">
    <name type="scientific">Streptomyces inusitatus</name>
    <dbReference type="NCBI Taxonomy" id="68221"/>
    <lineage>
        <taxon>Bacteria</taxon>
        <taxon>Bacillati</taxon>
        <taxon>Actinomycetota</taxon>
        <taxon>Actinomycetes</taxon>
        <taxon>Kitasatosporales</taxon>
        <taxon>Streptomycetaceae</taxon>
        <taxon>Streptomyces</taxon>
    </lineage>
</organism>
<dbReference type="Pfam" id="PF10138">
    <property type="entry name" value="vWA-TerF-like"/>
    <property type="match status" value="1"/>
</dbReference>
<feature type="compositionally biased region" description="Pro residues" evidence="1">
    <location>
        <begin position="61"/>
        <end position="75"/>
    </location>
</feature>
<dbReference type="InterPro" id="IPR002035">
    <property type="entry name" value="VWF_A"/>
</dbReference>
<reference evidence="3" key="2">
    <citation type="submission" date="2020-09" db="EMBL/GenBank/DDBJ databases">
        <authorList>
            <person name="Sun Q."/>
            <person name="Ohkuma M."/>
        </authorList>
    </citation>
    <scope>NUCLEOTIDE SEQUENCE</scope>
    <source>
        <strain evidence="3">JCM 4988</strain>
    </source>
</reference>
<evidence type="ECO:0000313" key="4">
    <source>
        <dbReference type="Proteomes" id="UP000630936"/>
    </source>
</evidence>
<dbReference type="CDD" id="cd00198">
    <property type="entry name" value="vWFA"/>
    <property type="match status" value="1"/>
</dbReference>
<feature type="region of interest" description="Disordered" evidence="1">
    <location>
        <begin position="1"/>
        <end position="211"/>
    </location>
</feature>
<accession>A0A918PND4</accession>
<feature type="compositionally biased region" description="Low complexity" evidence="1">
    <location>
        <begin position="25"/>
        <end position="60"/>
    </location>
</feature>
<reference evidence="3" key="1">
    <citation type="journal article" date="2014" name="Int. J. Syst. Evol. Microbiol.">
        <title>Complete genome sequence of Corynebacterium casei LMG S-19264T (=DSM 44701T), isolated from a smear-ripened cheese.</title>
        <authorList>
            <consortium name="US DOE Joint Genome Institute (JGI-PGF)"/>
            <person name="Walter F."/>
            <person name="Albersmeier A."/>
            <person name="Kalinowski J."/>
            <person name="Ruckert C."/>
        </authorList>
    </citation>
    <scope>NUCLEOTIDE SEQUENCE</scope>
    <source>
        <strain evidence="3">JCM 4988</strain>
    </source>
</reference>
<dbReference type="Gene3D" id="3.40.50.410">
    <property type="entry name" value="von Willebrand factor, type A domain"/>
    <property type="match status" value="1"/>
</dbReference>
<protein>
    <recommendedName>
        <fullName evidence="2">VWFA domain-containing protein</fullName>
    </recommendedName>
</protein>
<gene>
    <name evidence="3" type="ORF">GCM10010387_05090</name>
</gene>
<evidence type="ECO:0000256" key="1">
    <source>
        <dbReference type="SAM" id="MobiDB-lite"/>
    </source>
</evidence>
<feature type="compositionally biased region" description="Basic and acidic residues" evidence="1">
    <location>
        <begin position="125"/>
        <end position="143"/>
    </location>
</feature>
<dbReference type="SUPFAM" id="SSF53300">
    <property type="entry name" value="vWA-like"/>
    <property type="match status" value="1"/>
</dbReference>
<dbReference type="AlphaFoldDB" id="A0A918PND4"/>
<dbReference type="InterPro" id="IPR019303">
    <property type="entry name" value="vWA_TerF_C"/>
</dbReference>
<evidence type="ECO:0000313" key="3">
    <source>
        <dbReference type="EMBL" id="GGZ15655.1"/>
    </source>
</evidence>
<proteinExistence type="predicted"/>
<comment type="caution">
    <text evidence="3">The sequence shown here is derived from an EMBL/GenBank/DDBJ whole genome shotgun (WGS) entry which is preliminary data.</text>
</comment>
<name>A0A918PND4_9ACTN</name>
<dbReference type="Proteomes" id="UP000630936">
    <property type="component" value="Unassembled WGS sequence"/>
</dbReference>
<feature type="compositionally biased region" description="Acidic residues" evidence="1">
    <location>
        <begin position="192"/>
        <end position="204"/>
    </location>
</feature>
<dbReference type="InterPro" id="IPR036465">
    <property type="entry name" value="vWFA_dom_sf"/>
</dbReference>